<organism evidence="3 4">
    <name type="scientific">Prevotella herbatica</name>
    <dbReference type="NCBI Taxonomy" id="2801997"/>
    <lineage>
        <taxon>Bacteria</taxon>
        <taxon>Pseudomonadati</taxon>
        <taxon>Bacteroidota</taxon>
        <taxon>Bacteroidia</taxon>
        <taxon>Bacteroidales</taxon>
        <taxon>Prevotellaceae</taxon>
        <taxon>Prevotella</taxon>
    </lineage>
</organism>
<dbReference type="InterPro" id="IPR011990">
    <property type="entry name" value="TPR-like_helical_dom_sf"/>
</dbReference>
<keyword evidence="2" id="KW-0812">Transmembrane</keyword>
<keyword evidence="4" id="KW-1185">Reference proteome</keyword>
<accession>A0ABN6EHU3</accession>
<feature type="transmembrane region" description="Helical" evidence="2">
    <location>
        <begin position="332"/>
        <end position="351"/>
    </location>
</feature>
<evidence type="ECO:0008006" key="5">
    <source>
        <dbReference type="Google" id="ProtNLM"/>
    </source>
</evidence>
<evidence type="ECO:0000313" key="3">
    <source>
        <dbReference type="EMBL" id="BCS85389.1"/>
    </source>
</evidence>
<dbReference type="Gene3D" id="1.25.40.10">
    <property type="entry name" value="Tetratricopeptide repeat domain"/>
    <property type="match status" value="1"/>
</dbReference>
<dbReference type="InterPro" id="IPR016032">
    <property type="entry name" value="Sig_transdc_resp-reg_C-effctor"/>
</dbReference>
<keyword evidence="2" id="KW-0472">Membrane</keyword>
<sequence>MVAGCADERHTRNPKLIALDSLQRISPDSAFNMLDDFNDVLTPNDSVYNNLIYTETILNKTVSYASDSAINKIVDYYTTKQDNVLLGRAYLCRSINRYKNGQYSCAITDALMAEKLLPTDDKYYGCKVQLLLGLINLDAGCYRISLERLKVASHYADEFGKNLTLIAQSYNYMAEAYDRCGRRDSFMLCIRHIKPLLAKLDNYTKADINVNIGDMYMRAGKLNKALSYLSEGEIYDFSYKALYIMGKVYFMMGNSKQANAHWEDAAISGSLPIRAASLASLIKLNPNREELYKQFYSVYKQMPHIDSDELSAFQMRLAQQEMQHETYIRTITLLYIIIGILLLLILSYLYYHHKMKVVRRRLSDINARYLGYLEDYNNAKCNIEELKNEIVKYQVDKEAPENWSIENMLLNADVVISLHRIASRGQCANEVNWQQLTQLISERDKSMAILLSNNPELSDREQHVIMLIRLRFIPSEISVLMDISAQNVTNMRQRLMQKMFGENGGARDFDHRIHELQRPAVLI</sequence>
<evidence type="ECO:0000313" key="4">
    <source>
        <dbReference type="Proteomes" id="UP001319045"/>
    </source>
</evidence>
<feature type="coiled-coil region" evidence="1">
    <location>
        <begin position="369"/>
        <end position="396"/>
    </location>
</feature>
<evidence type="ECO:0000256" key="1">
    <source>
        <dbReference type="SAM" id="Coils"/>
    </source>
</evidence>
<dbReference type="SUPFAM" id="SSF46894">
    <property type="entry name" value="C-terminal effector domain of the bipartite response regulators"/>
    <property type="match status" value="1"/>
</dbReference>
<dbReference type="EMBL" id="AP024484">
    <property type="protein sequence ID" value="BCS85389.1"/>
    <property type="molecule type" value="Genomic_DNA"/>
</dbReference>
<name>A0ABN6EHU3_9BACT</name>
<keyword evidence="1" id="KW-0175">Coiled coil</keyword>
<proteinExistence type="predicted"/>
<gene>
    <name evidence="3" type="ORF">prwr041_12820</name>
</gene>
<reference evidence="3 4" key="1">
    <citation type="journal article" date="2022" name="Int. J. Syst. Evol. Microbiol.">
        <title>Prevotella herbatica sp. nov., a plant polysaccharide-decomposing anaerobic bacterium isolated from a methanogenic reactor.</title>
        <authorList>
            <person name="Uek A."/>
            <person name="Tonouchi A."/>
            <person name="Kaku N."/>
            <person name="Ueki K."/>
        </authorList>
    </citation>
    <scope>NUCLEOTIDE SEQUENCE [LARGE SCALE GENOMIC DNA]</scope>
    <source>
        <strain evidence="3 4">WR041</strain>
    </source>
</reference>
<dbReference type="Proteomes" id="UP001319045">
    <property type="component" value="Chromosome"/>
</dbReference>
<protein>
    <recommendedName>
        <fullName evidence="5">Tetratricopeptide repeat protein</fullName>
    </recommendedName>
</protein>
<dbReference type="SUPFAM" id="SSF48452">
    <property type="entry name" value="TPR-like"/>
    <property type="match status" value="1"/>
</dbReference>
<keyword evidence="2" id="KW-1133">Transmembrane helix</keyword>
<evidence type="ECO:0000256" key="2">
    <source>
        <dbReference type="SAM" id="Phobius"/>
    </source>
</evidence>